<dbReference type="Gene3D" id="3.40.50.300">
    <property type="entry name" value="P-loop containing nucleotide triphosphate hydrolases"/>
    <property type="match status" value="1"/>
</dbReference>
<proteinExistence type="predicted"/>
<dbReference type="InterPro" id="IPR015424">
    <property type="entry name" value="PyrdxlP-dep_Trfase"/>
</dbReference>
<protein>
    <submittedName>
        <fullName evidence="1">Uncharacterized protein</fullName>
    </submittedName>
</protein>
<dbReference type="AlphaFoldDB" id="A0A7R9Q749"/>
<sequence length="620" mass="70089">MACFSLLIQTMKRFLLLANPRTGSEYLSTLLRSHPEIGLDGELLNDEHNLPDDVLQYCGQQLSKFEQKFVFPEQIFKRKLRFDELVRHLGADVVIVLWRKSIAEQLSSLRIAEKTGVWFEGVEDFNNNHKNGLKVKTSISDQEMREYHEFLVKDWQTIGSQWPIDIIPIYVCYEDLIADPLTQLRQIMARLSCDMETYVFTSPGAVKPAVPPSDKIENWAQISDELKVMDCIEKNLNVKCQALDFVPDPEPPMPSKGWRYNVCAPFMPNEAKDNVIQALVSGSVSSAGFWPKEMADKLRKVFDCPVAQPCSNGFTSLVITMQSLGLRSDDEVIMPSLTMIAVPNAVAFLGAVPVFADCADGQYNPGLNEILDVSSERTRAVVLTHTYGVPTEHLESIANECKARKWTLIEDISECVGVRVRTESGESRLLGTFGDFGCASLYANKIIHGGDGGFVVAKDAVLMTRLKALVNHGFTPNYHFLHFESTMNAKINGLGAALVCGCLDRMDQVLAHRQLLSQWYRQYLQDLPLELMPECGPSDTPWVFGIVCETKQIRHKLRAYLAENGVETRDYFYPLHFQPAFRRITSDRRYGRAERLGSTGFYLPTYYDLTQIDIKYICDV</sequence>
<dbReference type="Proteomes" id="UP000759131">
    <property type="component" value="Unassembled WGS sequence"/>
</dbReference>
<dbReference type="EMBL" id="CAJPIZ010012860">
    <property type="protein sequence ID" value="CAG2113944.1"/>
    <property type="molecule type" value="Genomic_DNA"/>
</dbReference>
<dbReference type="InterPro" id="IPR015421">
    <property type="entry name" value="PyrdxlP-dep_Trfase_major"/>
</dbReference>
<dbReference type="InterPro" id="IPR015422">
    <property type="entry name" value="PyrdxlP-dep_Trfase_small"/>
</dbReference>
<dbReference type="GO" id="GO:0008483">
    <property type="term" value="F:transaminase activity"/>
    <property type="evidence" value="ECO:0007669"/>
    <property type="project" value="TreeGrafter"/>
</dbReference>
<reference evidence="1" key="1">
    <citation type="submission" date="2020-11" db="EMBL/GenBank/DDBJ databases">
        <authorList>
            <person name="Tran Van P."/>
        </authorList>
    </citation>
    <scope>NUCLEOTIDE SEQUENCE</scope>
</reference>
<dbReference type="Gene3D" id="3.40.640.10">
    <property type="entry name" value="Type I PLP-dependent aspartate aminotransferase-like (Major domain)"/>
    <property type="match status" value="1"/>
</dbReference>
<dbReference type="Pfam" id="PF01041">
    <property type="entry name" value="DegT_DnrJ_EryC1"/>
    <property type="match status" value="1"/>
</dbReference>
<keyword evidence="2" id="KW-1185">Reference proteome</keyword>
<gene>
    <name evidence="1" type="ORF">OSB1V03_LOCUS13911</name>
</gene>
<dbReference type="PANTHER" id="PTHR30244:SF34">
    <property type="entry name" value="DTDP-4-AMINO-4,6-DIDEOXYGALACTOSE TRANSAMINASE"/>
    <property type="match status" value="1"/>
</dbReference>
<dbReference type="GO" id="GO:0030170">
    <property type="term" value="F:pyridoxal phosphate binding"/>
    <property type="evidence" value="ECO:0007669"/>
    <property type="project" value="TreeGrafter"/>
</dbReference>
<evidence type="ECO:0000313" key="2">
    <source>
        <dbReference type="Proteomes" id="UP000759131"/>
    </source>
</evidence>
<dbReference type="OrthoDB" id="408512at2759"/>
<evidence type="ECO:0000313" key="1">
    <source>
        <dbReference type="EMBL" id="CAD7633514.1"/>
    </source>
</evidence>
<dbReference type="SUPFAM" id="SSF52540">
    <property type="entry name" value="P-loop containing nucleoside triphosphate hydrolases"/>
    <property type="match status" value="1"/>
</dbReference>
<feature type="non-terminal residue" evidence="1">
    <location>
        <position position="1"/>
    </location>
</feature>
<dbReference type="SUPFAM" id="SSF53383">
    <property type="entry name" value="PLP-dependent transferases"/>
    <property type="match status" value="1"/>
</dbReference>
<dbReference type="PANTHER" id="PTHR30244">
    <property type="entry name" value="TRANSAMINASE"/>
    <property type="match status" value="1"/>
</dbReference>
<dbReference type="Gene3D" id="3.90.1150.10">
    <property type="entry name" value="Aspartate Aminotransferase, domain 1"/>
    <property type="match status" value="1"/>
</dbReference>
<dbReference type="EMBL" id="OC867435">
    <property type="protein sequence ID" value="CAD7633514.1"/>
    <property type="molecule type" value="Genomic_DNA"/>
</dbReference>
<dbReference type="GO" id="GO:0000271">
    <property type="term" value="P:polysaccharide biosynthetic process"/>
    <property type="evidence" value="ECO:0007669"/>
    <property type="project" value="TreeGrafter"/>
</dbReference>
<accession>A0A7R9Q749</accession>
<dbReference type="InterPro" id="IPR027417">
    <property type="entry name" value="P-loop_NTPase"/>
</dbReference>
<name>A0A7R9Q749_9ACAR</name>
<organism evidence="1">
    <name type="scientific">Medioppia subpectinata</name>
    <dbReference type="NCBI Taxonomy" id="1979941"/>
    <lineage>
        <taxon>Eukaryota</taxon>
        <taxon>Metazoa</taxon>
        <taxon>Ecdysozoa</taxon>
        <taxon>Arthropoda</taxon>
        <taxon>Chelicerata</taxon>
        <taxon>Arachnida</taxon>
        <taxon>Acari</taxon>
        <taxon>Acariformes</taxon>
        <taxon>Sarcoptiformes</taxon>
        <taxon>Oribatida</taxon>
        <taxon>Brachypylina</taxon>
        <taxon>Oppioidea</taxon>
        <taxon>Oppiidae</taxon>
        <taxon>Medioppia</taxon>
    </lineage>
</organism>
<dbReference type="InterPro" id="IPR000653">
    <property type="entry name" value="DegT/StrS_aminotransferase"/>
</dbReference>